<dbReference type="Proteomes" id="UP000392064">
    <property type="component" value="Chromosome"/>
</dbReference>
<dbReference type="KEGG" id="aef:GEV26_13110"/>
<evidence type="ECO:0000313" key="3">
    <source>
        <dbReference type="Proteomes" id="UP000392064"/>
    </source>
</evidence>
<name>A0A5Q2MPW7_9ACTN</name>
<protein>
    <submittedName>
        <fullName evidence="2">Uncharacterized protein</fullName>
    </submittedName>
</protein>
<gene>
    <name evidence="2" type="ORF">GEV26_13110</name>
</gene>
<proteinExistence type="predicted"/>
<accession>A0A5Q2MPW7</accession>
<dbReference type="EMBL" id="CP045737">
    <property type="protein sequence ID" value="QGG42230.1"/>
    <property type="molecule type" value="Genomic_DNA"/>
</dbReference>
<dbReference type="RefSeq" id="WP_153653707.1">
    <property type="nucleotide sequence ID" value="NZ_CP045737.1"/>
</dbReference>
<sequence>MRSRLYLAPWWVQALTSGAFFAAVVAVGVLVDDPQDWDGALLIGVIGGLVFGPLCGWGGVREQTRWRRVAGSDLSHAELLVVHRATKKGPVPADPRLRLAAVRAATHSLEGADEDRWSDVIFLVSLAAIIWLLSLDSLWWLIALPFVAFVGYEMWAEPRRLRARIEVLSREVDQAAGPSGSANR</sequence>
<keyword evidence="1" id="KW-1133">Transmembrane helix</keyword>
<feature type="transmembrane region" description="Helical" evidence="1">
    <location>
        <begin position="117"/>
        <end position="133"/>
    </location>
</feature>
<keyword evidence="3" id="KW-1185">Reference proteome</keyword>
<keyword evidence="1" id="KW-0812">Transmembrane</keyword>
<feature type="transmembrane region" description="Helical" evidence="1">
    <location>
        <begin position="7"/>
        <end position="31"/>
    </location>
</feature>
<reference evidence="2 3" key="1">
    <citation type="submission" date="2019-11" db="EMBL/GenBank/DDBJ databases">
        <authorList>
            <person name="Li J."/>
        </authorList>
    </citation>
    <scope>NUCLEOTIDE SEQUENCE [LARGE SCALE GENOMIC DNA]</scope>
    <source>
        <strain evidence="2 3">MF47</strain>
    </source>
</reference>
<feature type="transmembrane region" description="Helical" evidence="1">
    <location>
        <begin position="37"/>
        <end position="60"/>
    </location>
</feature>
<evidence type="ECO:0000256" key="1">
    <source>
        <dbReference type="SAM" id="Phobius"/>
    </source>
</evidence>
<keyword evidence="1" id="KW-0472">Membrane</keyword>
<organism evidence="2 3">
    <name type="scientific">Aeromicrobium yanjiei</name>
    <dbReference type="NCBI Taxonomy" id="2662028"/>
    <lineage>
        <taxon>Bacteria</taxon>
        <taxon>Bacillati</taxon>
        <taxon>Actinomycetota</taxon>
        <taxon>Actinomycetes</taxon>
        <taxon>Propionibacteriales</taxon>
        <taxon>Nocardioidaceae</taxon>
        <taxon>Aeromicrobium</taxon>
    </lineage>
</organism>
<dbReference type="AlphaFoldDB" id="A0A5Q2MPW7"/>
<evidence type="ECO:0000313" key="2">
    <source>
        <dbReference type="EMBL" id="QGG42230.1"/>
    </source>
</evidence>